<name>A0A0C2M8S1_THEKT</name>
<reference evidence="2 3" key="1">
    <citation type="journal article" date="2014" name="Genome Biol. Evol.">
        <title>The genome of the myxosporean Thelohanellus kitauei shows adaptations to nutrient acquisition within its fish host.</title>
        <authorList>
            <person name="Yang Y."/>
            <person name="Xiong J."/>
            <person name="Zhou Z."/>
            <person name="Huo F."/>
            <person name="Miao W."/>
            <person name="Ran C."/>
            <person name="Liu Y."/>
            <person name="Zhang J."/>
            <person name="Feng J."/>
            <person name="Wang M."/>
            <person name="Wang M."/>
            <person name="Wang L."/>
            <person name="Yao B."/>
        </authorList>
    </citation>
    <scope>NUCLEOTIDE SEQUENCE [LARGE SCALE GENOMIC DNA]</scope>
    <source>
        <strain evidence="2">Wuqing</strain>
    </source>
</reference>
<evidence type="ECO:0000313" key="2">
    <source>
        <dbReference type="EMBL" id="KII60704.1"/>
    </source>
</evidence>
<gene>
    <name evidence="2" type="ORF">RF11_14885</name>
</gene>
<proteinExistence type="predicted"/>
<keyword evidence="1" id="KW-1133">Transmembrane helix</keyword>
<dbReference type="EMBL" id="JWZT01005499">
    <property type="protein sequence ID" value="KII60704.1"/>
    <property type="molecule type" value="Genomic_DNA"/>
</dbReference>
<organism evidence="2 3">
    <name type="scientific">Thelohanellus kitauei</name>
    <name type="common">Myxosporean</name>
    <dbReference type="NCBI Taxonomy" id="669202"/>
    <lineage>
        <taxon>Eukaryota</taxon>
        <taxon>Metazoa</taxon>
        <taxon>Cnidaria</taxon>
        <taxon>Myxozoa</taxon>
        <taxon>Myxosporea</taxon>
        <taxon>Bivalvulida</taxon>
        <taxon>Platysporina</taxon>
        <taxon>Myxobolidae</taxon>
        <taxon>Thelohanellus</taxon>
    </lineage>
</organism>
<feature type="transmembrane region" description="Helical" evidence="1">
    <location>
        <begin position="33"/>
        <end position="52"/>
    </location>
</feature>
<evidence type="ECO:0000256" key="1">
    <source>
        <dbReference type="SAM" id="Phobius"/>
    </source>
</evidence>
<dbReference type="AlphaFoldDB" id="A0A0C2M8S1"/>
<dbReference type="Proteomes" id="UP000031668">
    <property type="component" value="Unassembled WGS sequence"/>
</dbReference>
<sequence length="102" mass="11861">MQGRKIQASSHNLQYFNKLYLNCINLLCLDVRFYWAIILAMIQINGFFFLAISSNLDILENSGWILYDATCKVCSKLFIQVYTIHGEFRDKITPLVYALLSQ</sequence>
<keyword evidence="3" id="KW-1185">Reference proteome</keyword>
<keyword evidence="1" id="KW-0472">Membrane</keyword>
<protein>
    <submittedName>
        <fullName evidence="2">Uncharacterized protein</fullName>
    </submittedName>
</protein>
<keyword evidence="1" id="KW-0812">Transmembrane</keyword>
<comment type="caution">
    <text evidence="2">The sequence shown here is derived from an EMBL/GenBank/DDBJ whole genome shotgun (WGS) entry which is preliminary data.</text>
</comment>
<accession>A0A0C2M8S1</accession>
<evidence type="ECO:0000313" key="3">
    <source>
        <dbReference type="Proteomes" id="UP000031668"/>
    </source>
</evidence>